<evidence type="ECO:0000313" key="2">
    <source>
        <dbReference type="EMBL" id="GAA2676211.1"/>
    </source>
</evidence>
<organism evidence="2 3">
    <name type="scientific">Nonomuraea recticatena</name>
    <dbReference type="NCBI Taxonomy" id="46178"/>
    <lineage>
        <taxon>Bacteria</taxon>
        <taxon>Bacillati</taxon>
        <taxon>Actinomycetota</taxon>
        <taxon>Actinomycetes</taxon>
        <taxon>Streptosporangiales</taxon>
        <taxon>Streptosporangiaceae</taxon>
        <taxon>Nonomuraea</taxon>
    </lineage>
</organism>
<dbReference type="EMBL" id="BAAATE010000017">
    <property type="protein sequence ID" value="GAA2676211.1"/>
    <property type="molecule type" value="Genomic_DNA"/>
</dbReference>
<evidence type="ECO:0000256" key="1">
    <source>
        <dbReference type="SAM" id="MobiDB-lite"/>
    </source>
</evidence>
<evidence type="ECO:0000313" key="3">
    <source>
        <dbReference type="Proteomes" id="UP001501666"/>
    </source>
</evidence>
<protein>
    <submittedName>
        <fullName evidence="2">Uncharacterized protein</fullName>
    </submittedName>
</protein>
<proteinExistence type="predicted"/>
<dbReference type="Proteomes" id="UP001501666">
    <property type="component" value="Unassembled WGS sequence"/>
</dbReference>
<feature type="region of interest" description="Disordered" evidence="1">
    <location>
        <begin position="1"/>
        <end position="61"/>
    </location>
</feature>
<keyword evidence="3" id="KW-1185">Reference proteome</keyword>
<dbReference type="RefSeq" id="WP_346150637.1">
    <property type="nucleotide sequence ID" value="NZ_BAAATE010000017.1"/>
</dbReference>
<reference evidence="2 3" key="1">
    <citation type="journal article" date="2019" name="Int. J. Syst. Evol. Microbiol.">
        <title>The Global Catalogue of Microorganisms (GCM) 10K type strain sequencing project: providing services to taxonomists for standard genome sequencing and annotation.</title>
        <authorList>
            <consortium name="The Broad Institute Genomics Platform"/>
            <consortium name="The Broad Institute Genome Sequencing Center for Infectious Disease"/>
            <person name="Wu L."/>
            <person name="Ma J."/>
        </authorList>
    </citation>
    <scope>NUCLEOTIDE SEQUENCE [LARGE SCALE GENOMIC DNA]</scope>
    <source>
        <strain evidence="2 3">JCM 6835</strain>
    </source>
</reference>
<accession>A0ABN3SG69</accession>
<comment type="caution">
    <text evidence="2">The sequence shown here is derived from an EMBL/GenBank/DDBJ whole genome shotgun (WGS) entry which is preliminary data.</text>
</comment>
<sequence>MTDRADARAIAAVSRGGAENADAPRGMVRGASVRSGGSPEWGALRVAPARPMAGPPPPAPG</sequence>
<name>A0ABN3SG69_9ACTN</name>
<gene>
    <name evidence="2" type="ORF">GCM10010412_058250</name>
</gene>